<proteinExistence type="predicted"/>
<reference evidence="1 2" key="1">
    <citation type="submission" date="2018-12" db="EMBL/GenBank/DDBJ databases">
        <title>A novel vanA-carrying plasmid in a clinical isolate of Enterococcus avium.</title>
        <authorList>
            <person name="Bernasconi O.J."/>
            <person name="Luzzaro F."/>
            <person name="Endimiani A."/>
        </authorList>
    </citation>
    <scope>NUCLEOTIDE SEQUENCE [LARGE SCALE GENOMIC DNA]</scope>
    <source>
        <strain evidence="1 2">LC0559/18</strain>
    </source>
</reference>
<gene>
    <name evidence="1" type="ORF">EK398_06730</name>
</gene>
<evidence type="ECO:0000313" key="2">
    <source>
        <dbReference type="Proteomes" id="UP000288388"/>
    </source>
</evidence>
<sequence length="92" mass="10379">MAKKDYLTGKTDSGFAYNISKERLNNYELMEALGELEENPLAMGKVVTMMLGKEQTKKLKDHLRTENGLVPTDLMQAEITEIMKKQAALKNS</sequence>
<dbReference type="RefSeq" id="WP_127978620.1">
    <property type="nucleotide sequence ID" value="NZ_JAEMPA010000406.1"/>
</dbReference>
<evidence type="ECO:0000313" key="1">
    <source>
        <dbReference type="EMBL" id="RVU94563.1"/>
    </source>
</evidence>
<dbReference type="AlphaFoldDB" id="A0A437ULN2"/>
<protein>
    <recommendedName>
        <fullName evidence="3">Phage protein</fullName>
    </recommendedName>
</protein>
<comment type="caution">
    <text evidence="1">The sequence shown here is derived from an EMBL/GenBank/DDBJ whole genome shotgun (WGS) entry which is preliminary data.</text>
</comment>
<name>A0A437ULN2_ENTAV</name>
<dbReference type="Proteomes" id="UP000288388">
    <property type="component" value="Unassembled WGS sequence"/>
</dbReference>
<evidence type="ECO:0008006" key="3">
    <source>
        <dbReference type="Google" id="ProtNLM"/>
    </source>
</evidence>
<dbReference type="EMBL" id="RYZS01000001">
    <property type="protein sequence ID" value="RVU94563.1"/>
    <property type="molecule type" value="Genomic_DNA"/>
</dbReference>
<accession>A0A437ULN2</accession>
<organism evidence="1 2">
    <name type="scientific">Enterococcus avium</name>
    <name type="common">Streptococcus avium</name>
    <dbReference type="NCBI Taxonomy" id="33945"/>
    <lineage>
        <taxon>Bacteria</taxon>
        <taxon>Bacillati</taxon>
        <taxon>Bacillota</taxon>
        <taxon>Bacilli</taxon>
        <taxon>Lactobacillales</taxon>
        <taxon>Enterococcaceae</taxon>
        <taxon>Enterococcus</taxon>
    </lineage>
</organism>